<dbReference type="AlphaFoldDB" id="A0ABD5Q547"/>
<protein>
    <recommendedName>
        <fullName evidence="4">Type II methyltransferase</fullName>
        <ecNumber evidence="4">2.1.1.113</ecNumber>
    </recommendedName>
    <alternativeName>
        <fullName evidence="4">N-4 cytosine-specific methyltransferase</fullName>
    </alternativeName>
</protein>
<evidence type="ECO:0000256" key="2">
    <source>
        <dbReference type="ARBA" id="ARBA00022603"/>
    </source>
</evidence>
<proteinExistence type="inferred from homology"/>
<dbReference type="GO" id="GO:0009307">
    <property type="term" value="P:DNA restriction-modification system"/>
    <property type="evidence" value="ECO:0007669"/>
    <property type="project" value="UniProtKB-KW"/>
</dbReference>
<keyword evidence="3" id="KW-0808">Transferase</keyword>
<evidence type="ECO:0000313" key="7">
    <source>
        <dbReference type="Proteomes" id="UP001595945"/>
    </source>
</evidence>
<keyword evidence="2 4" id="KW-0489">Methyltransferase</keyword>
<keyword evidence="7" id="KW-1185">Reference proteome</keyword>
<dbReference type="PANTHER" id="PTHR13370">
    <property type="entry name" value="RNA METHYLASE-RELATED"/>
    <property type="match status" value="1"/>
</dbReference>
<evidence type="ECO:0000256" key="3">
    <source>
        <dbReference type="ARBA" id="ARBA00022679"/>
    </source>
</evidence>
<name>A0ABD5Q547_9EURY</name>
<dbReference type="GeneID" id="73044233"/>
<dbReference type="RefSeq" id="WP_254269231.1">
    <property type="nucleotide sequence ID" value="NZ_CP100400.1"/>
</dbReference>
<dbReference type="Pfam" id="PF01555">
    <property type="entry name" value="N6_N4_Mtase"/>
    <property type="match status" value="1"/>
</dbReference>
<reference evidence="6 7" key="1">
    <citation type="journal article" date="2019" name="Int. J. Syst. Evol. Microbiol.">
        <title>The Global Catalogue of Microorganisms (GCM) 10K type strain sequencing project: providing services to taxonomists for standard genome sequencing and annotation.</title>
        <authorList>
            <consortium name="The Broad Institute Genomics Platform"/>
            <consortium name="The Broad Institute Genome Sequencing Center for Infectious Disease"/>
            <person name="Wu L."/>
            <person name="Ma J."/>
        </authorList>
    </citation>
    <scope>NUCLEOTIDE SEQUENCE [LARGE SCALE GENOMIC DNA]</scope>
    <source>
        <strain evidence="6 7">XZYJ18</strain>
    </source>
</reference>
<evidence type="ECO:0000256" key="4">
    <source>
        <dbReference type="RuleBase" id="RU362026"/>
    </source>
</evidence>
<dbReference type="GO" id="GO:0032259">
    <property type="term" value="P:methylation"/>
    <property type="evidence" value="ECO:0007669"/>
    <property type="project" value="UniProtKB-KW"/>
</dbReference>
<dbReference type="PANTHER" id="PTHR13370:SF3">
    <property type="entry name" value="TRNA (GUANINE(10)-N2)-METHYLTRANSFERASE HOMOLOG"/>
    <property type="match status" value="1"/>
</dbReference>
<dbReference type="SUPFAM" id="SSF53335">
    <property type="entry name" value="S-adenosyl-L-methionine-dependent methyltransferases"/>
    <property type="match status" value="1"/>
</dbReference>
<evidence type="ECO:0000313" key="6">
    <source>
        <dbReference type="EMBL" id="MFC4825064.1"/>
    </source>
</evidence>
<dbReference type="InterPro" id="IPR002052">
    <property type="entry name" value="DNA_methylase_N6_adenine_CS"/>
</dbReference>
<keyword evidence="4" id="KW-0680">Restriction system</keyword>
<evidence type="ECO:0000256" key="1">
    <source>
        <dbReference type="ARBA" id="ARBA00006594"/>
    </source>
</evidence>
<comment type="caution">
    <text evidence="6">The sequence shown here is derived from an EMBL/GenBank/DDBJ whole genome shotgun (WGS) entry which is preliminary data.</text>
</comment>
<dbReference type="Gene3D" id="3.40.50.150">
    <property type="entry name" value="Vaccinia Virus protein VP39"/>
    <property type="match status" value="1"/>
</dbReference>
<dbReference type="Proteomes" id="UP001595945">
    <property type="component" value="Unassembled WGS sequence"/>
</dbReference>
<evidence type="ECO:0000259" key="5">
    <source>
        <dbReference type="Pfam" id="PF01555"/>
    </source>
</evidence>
<dbReference type="InterPro" id="IPR002941">
    <property type="entry name" value="DNA_methylase_N4/N6"/>
</dbReference>
<dbReference type="PROSITE" id="PS00092">
    <property type="entry name" value="N6_MTASE"/>
    <property type="match status" value="1"/>
</dbReference>
<feature type="domain" description="DNA methylase N-4/N-6" evidence="5">
    <location>
        <begin position="24"/>
        <end position="288"/>
    </location>
</feature>
<dbReference type="EMBL" id="JBHSHT010000001">
    <property type="protein sequence ID" value="MFC4825064.1"/>
    <property type="molecule type" value="Genomic_DNA"/>
</dbReference>
<comment type="similarity">
    <text evidence="1 4">Belongs to the N(4)/N(6)-methyltransferase family.</text>
</comment>
<dbReference type="PRINTS" id="PR00508">
    <property type="entry name" value="S21N4MTFRASE"/>
</dbReference>
<dbReference type="EC" id="2.1.1.113" evidence="4"/>
<dbReference type="InterPro" id="IPR029063">
    <property type="entry name" value="SAM-dependent_MTases_sf"/>
</dbReference>
<gene>
    <name evidence="6" type="ORF">ACFO9K_12420</name>
</gene>
<dbReference type="GO" id="GO:0015667">
    <property type="term" value="F:site-specific DNA-methyltransferase (cytosine-N4-specific) activity"/>
    <property type="evidence" value="ECO:0007669"/>
    <property type="project" value="UniProtKB-EC"/>
</dbReference>
<sequence length="321" mass="36380">MGYDLINGNSFEVLEEEFPDNHFHAVVTDPPYGVIEFAEENVEKMRDGVGGVWRIPPELDGNERKPLPRFTVLDDDDLEMLQEFFHKLGDVLYDKLRPGGHVFIASTQLLMHYVSNGFDDAGLERRDVLVRETKTLRGGDRPKGAHDHPEFKDVSSMPRVYWEPWLLYRKPLEGKLTENLEEWQTGGLRRESDDRPFTDLLEDGKTPKHETEIVRDAHPAGADEEKEAHPNLKPQYLMRELVHASLPLQEGTILDPFMGSGSTIAAAHALGYDAVGIELDETFYGMAENAIPRLADVDTPVEDRPDFEHIQKDSASLTDFS</sequence>
<comment type="catalytic activity">
    <reaction evidence="4">
        <text>a 2'-deoxycytidine in DNA + S-adenosyl-L-methionine = an N(4)-methyl-2'-deoxycytidine in DNA + S-adenosyl-L-homocysteine + H(+)</text>
        <dbReference type="Rhea" id="RHEA:16857"/>
        <dbReference type="Rhea" id="RHEA-COMP:11369"/>
        <dbReference type="Rhea" id="RHEA-COMP:13674"/>
        <dbReference type="ChEBI" id="CHEBI:15378"/>
        <dbReference type="ChEBI" id="CHEBI:57856"/>
        <dbReference type="ChEBI" id="CHEBI:59789"/>
        <dbReference type="ChEBI" id="CHEBI:85452"/>
        <dbReference type="ChEBI" id="CHEBI:137933"/>
        <dbReference type="EC" id="2.1.1.113"/>
    </reaction>
</comment>
<accession>A0ABD5Q547</accession>
<keyword evidence="4" id="KW-0949">S-adenosyl-L-methionine</keyword>
<organism evidence="6 7">
    <name type="scientific">Halorussus aquaticus</name>
    <dbReference type="NCBI Taxonomy" id="2953748"/>
    <lineage>
        <taxon>Archaea</taxon>
        <taxon>Methanobacteriati</taxon>
        <taxon>Methanobacteriota</taxon>
        <taxon>Stenosarchaea group</taxon>
        <taxon>Halobacteria</taxon>
        <taxon>Halobacteriales</taxon>
        <taxon>Haladaptataceae</taxon>
        <taxon>Halorussus</taxon>
    </lineage>
</organism>
<dbReference type="InterPro" id="IPR001091">
    <property type="entry name" value="RM_Methyltransferase"/>
</dbReference>